<keyword evidence="2" id="KW-1185">Reference proteome</keyword>
<dbReference type="AlphaFoldDB" id="M4NIH3"/>
<name>M4NIH3_9GAMM</name>
<dbReference type="KEGG" id="rhd:R2APBS1_2820"/>
<dbReference type="STRING" id="666685.R2APBS1_2820"/>
<gene>
    <name evidence="1" type="ORF">R2APBS1_2820</name>
</gene>
<proteinExistence type="predicted"/>
<reference evidence="1 2" key="1">
    <citation type="submission" date="2012-04" db="EMBL/GenBank/DDBJ databases">
        <title>Complete genome of Rhodanobacter sp. 2APBS1.</title>
        <authorList>
            <consortium name="US DOE Joint Genome Institute"/>
            <person name="Huntemann M."/>
            <person name="Wei C.-L."/>
            <person name="Han J."/>
            <person name="Detter J.C."/>
            <person name="Han C."/>
            <person name="Tapia R."/>
            <person name="Munk A.C.C."/>
            <person name="Chen A."/>
            <person name="Krypides N."/>
            <person name="Mavromatis K."/>
            <person name="Markowitz V."/>
            <person name="Szeto E."/>
            <person name="Ivanova N."/>
            <person name="Mikhailova N."/>
            <person name="Ovchinnikova G."/>
            <person name="Pagani I."/>
            <person name="Pati A."/>
            <person name="Goodwin L."/>
            <person name="Peters L."/>
            <person name="Pitluck S."/>
            <person name="Woyke T."/>
            <person name="Prakash O."/>
            <person name="Elkins J."/>
            <person name="Brown S."/>
            <person name="Palumbo A."/>
            <person name="Hemme C."/>
            <person name="Zhou J."/>
            <person name="Watson D."/>
            <person name="Jardine P."/>
            <person name="Kostka J."/>
            <person name="Green S."/>
        </authorList>
    </citation>
    <scope>NUCLEOTIDE SEQUENCE [LARGE SCALE GENOMIC DNA]</scope>
    <source>
        <strain evidence="1 2">2APBS1</strain>
    </source>
</reference>
<evidence type="ECO:0000313" key="2">
    <source>
        <dbReference type="Proteomes" id="UP000011859"/>
    </source>
</evidence>
<protein>
    <submittedName>
        <fullName evidence="1">Uncharacterized protein</fullName>
    </submittedName>
</protein>
<dbReference type="Proteomes" id="UP000011859">
    <property type="component" value="Chromosome"/>
</dbReference>
<dbReference type="HOGENOM" id="CLU_3204526_0_0_6"/>
<organism evidence="1 2">
    <name type="scientific">Rhodanobacter denitrificans</name>
    <dbReference type="NCBI Taxonomy" id="666685"/>
    <lineage>
        <taxon>Bacteria</taxon>
        <taxon>Pseudomonadati</taxon>
        <taxon>Pseudomonadota</taxon>
        <taxon>Gammaproteobacteria</taxon>
        <taxon>Lysobacterales</taxon>
        <taxon>Rhodanobacteraceae</taxon>
        <taxon>Rhodanobacter</taxon>
    </lineage>
</organism>
<accession>M4NIH3</accession>
<dbReference type="EMBL" id="CP003470">
    <property type="protein sequence ID" value="AGG89897.1"/>
    <property type="molecule type" value="Genomic_DNA"/>
</dbReference>
<evidence type="ECO:0000313" key="1">
    <source>
        <dbReference type="EMBL" id="AGG89897.1"/>
    </source>
</evidence>
<sequence>MKKGLLFRPGSLWIGVHWSRHNRRFCINLIPCVTIWITLAGGNTP</sequence>